<dbReference type="GO" id="GO:0006397">
    <property type="term" value="P:mRNA processing"/>
    <property type="evidence" value="ECO:0007669"/>
    <property type="project" value="UniProtKB-KW"/>
</dbReference>
<keyword evidence="5" id="KW-0539">Nucleus</keyword>
<feature type="region of interest" description="Disordered" evidence="6">
    <location>
        <begin position="21"/>
        <end position="135"/>
    </location>
</feature>
<keyword evidence="8" id="KW-1185">Reference proteome</keyword>
<name>A0A2R5G4V8_9STRA</name>
<dbReference type="PANTHER" id="PTHR39267:SF1">
    <property type="entry name" value="SURVIVAL MOTOR NEURON PROTEIN"/>
    <property type="match status" value="1"/>
</dbReference>
<evidence type="ECO:0000256" key="4">
    <source>
        <dbReference type="ARBA" id="ARBA00023187"/>
    </source>
</evidence>
<dbReference type="GO" id="GO:0008380">
    <property type="term" value="P:RNA splicing"/>
    <property type="evidence" value="ECO:0007669"/>
    <property type="project" value="UniProtKB-KW"/>
</dbReference>
<sequence>MNGEDWDDSAIVGAFQRAVDAFDSDPAAPETRAQTPATGAAAPQPGPWVSISDERHGRDHDERGDEHDHNDEDEGNGGSDSADGKESQKQNRAHDVASDSSFVEKPKATKRQTKGPDTTHSAPPAPASMGLVPPSDDPELAALLMSWYYAGYQTGRYEAIQESRLSMQGARKR</sequence>
<dbReference type="GO" id="GO:0005634">
    <property type="term" value="C:nucleus"/>
    <property type="evidence" value="ECO:0007669"/>
    <property type="project" value="UniProtKB-SubCell"/>
</dbReference>
<feature type="compositionally biased region" description="Basic and acidic residues" evidence="6">
    <location>
        <begin position="52"/>
        <end position="70"/>
    </location>
</feature>
<accession>A0A2R5G4V8</accession>
<reference evidence="7 8" key="1">
    <citation type="submission" date="2017-12" db="EMBL/GenBank/DDBJ databases">
        <title>Sequencing, de novo assembly and annotation of complete genome of a new Thraustochytrid species, strain FCC1311.</title>
        <authorList>
            <person name="Sedici K."/>
            <person name="Godart F."/>
            <person name="Aiese Cigliano R."/>
            <person name="Sanseverino W."/>
            <person name="Barakat M."/>
            <person name="Ortet P."/>
            <person name="Marechal E."/>
            <person name="Cagnac O."/>
            <person name="Amato A."/>
        </authorList>
    </citation>
    <scope>NUCLEOTIDE SEQUENCE [LARGE SCALE GENOMIC DNA]</scope>
</reference>
<protein>
    <submittedName>
        <fullName evidence="7">Component of gems protein 1</fullName>
    </submittedName>
</protein>
<dbReference type="Proteomes" id="UP000241890">
    <property type="component" value="Unassembled WGS sequence"/>
</dbReference>
<evidence type="ECO:0000256" key="1">
    <source>
        <dbReference type="ARBA" id="ARBA00004123"/>
    </source>
</evidence>
<keyword evidence="3" id="KW-0507">mRNA processing</keyword>
<feature type="compositionally biased region" description="Low complexity" evidence="6">
    <location>
        <begin position="33"/>
        <end position="43"/>
    </location>
</feature>
<gene>
    <name evidence="7" type="ORF">FCC1311_022772</name>
</gene>
<organism evidence="7 8">
    <name type="scientific">Hondaea fermentalgiana</name>
    <dbReference type="NCBI Taxonomy" id="2315210"/>
    <lineage>
        <taxon>Eukaryota</taxon>
        <taxon>Sar</taxon>
        <taxon>Stramenopiles</taxon>
        <taxon>Bigyra</taxon>
        <taxon>Labyrinthulomycetes</taxon>
        <taxon>Thraustochytrida</taxon>
        <taxon>Thraustochytriidae</taxon>
        <taxon>Hondaea</taxon>
    </lineage>
</organism>
<comment type="caution">
    <text evidence="7">The sequence shown here is derived from an EMBL/GenBank/DDBJ whole genome shotgun (WGS) entry which is preliminary data.</text>
</comment>
<dbReference type="EMBL" id="BEYU01000018">
    <property type="protein sequence ID" value="GBG26057.1"/>
    <property type="molecule type" value="Genomic_DNA"/>
</dbReference>
<dbReference type="InterPro" id="IPR040424">
    <property type="entry name" value="Smn1"/>
</dbReference>
<dbReference type="Pfam" id="PF20635">
    <property type="entry name" value="SMN_YG-box"/>
    <property type="match status" value="1"/>
</dbReference>
<evidence type="ECO:0000313" key="7">
    <source>
        <dbReference type="EMBL" id="GBG26057.1"/>
    </source>
</evidence>
<comment type="subcellular location">
    <subcellularLocation>
        <location evidence="1">Nucleus</location>
    </subcellularLocation>
</comment>
<evidence type="ECO:0000256" key="6">
    <source>
        <dbReference type="SAM" id="MobiDB-lite"/>
    </source>
</evidence>
<dbReference type="CDD" id="cd22852">
    <property type="entry name" value="SMN_C"/>
    <property type="match status" value="1"/>
</dbReference>
<dbReference type="InParanoid" id="A0A2R5G4V8"/>
<dbReference type="PANTHER" id="PTHR39267">
    <property type="entry name" value="SURVIVAL MOTOR NEURON-LIKE PROTEIN 1"/>
    <property type="match status" value="1"/>
</dbReference>
<evidence type="ECO:0000256" key="3">
    <source>
        <dbReference type="ARBA" id="ARBA00022664"/>
    </source>
</evidence>
<evidence type="ECO:0000313" key="8">
    <source>
        <dbReference type="Proteomes" id="UP000241890"/>
    </source>
</evidence>
<dbReference type="InterPro" id="IPR047313">
    <property type="entry name" value="SMN_C"/>
</dbReference>
<evidence type="ECO:0000256" key="2">
    <source>
        <dbReference type="ARBA" id="ARBA00005371"/>
    </source>
</evidence>
<proteinExistence type="inferred from homology"/>
<dbReference type="OrthoDB" id="197400at2759"/>
<dbReference type="AlphaFoldDB" id="A0A2R5G4V8"/>
<comment type="similarity">
    <text evidence="2">Belongs to the SMN family.</text>
</comment>
<keyword evidence="4" id="KW-0508">mRNA splicing</keyword>
<evidence type="ECO:0000256" key="5">
    <source>
        <dbReference type="ARBA" id="ARBA00023242"/>
    </source>
</evidence>
<feature type="compositionally biased region" description="Basic and acidic residues" evidence="6">
    <location>
        <begin position="82"/>
        <end position="107"/>
    </location>
</feature>